<dbReference type="GeneID" id="130470607"/>
<dbReference type="Proteomes" id="UP000813463">
    <property type="component" value="Chromosome 3"/>
</dbReference>
<evidence type="ECO:0000259" key="2">
    <source>
        <dbReference type="Pfam" id="PF14372"/>
    </source>
</evidence>
<dbReference type="Pfam" id="PF05699">
    <property type="entry name" value="Dimer_Tnp_hAT"/>
    <property type="match status" value="1"/>
</dbReference>
<organism evidence="3 4">
    <name type="scientific">Spinacia oleracea</name>
    <name type="common">Spinach</name>
    <dbReference type="NCBI Taxonomy" id="3562"/>
    <lineage>
        <taxon>Eukaryota</taxon>
        <taxon>Viridiplantae</taxon>
        <taxon>Streptophyta</taxon>
        <taxon>Embryophyta</taxon>
        <taxon>Tracheophyta</taxon>
        <taxon>Spermatophyta</taxon>
        <taxon>Magnoliopsida</taxon>
        <taxon>eudicotyledons</taxon>
        <taxon>Gunneridae</taxon>
        <taxon>Pentapetalae</taxon>
        <taxon>Caryophyllales</taxon>
        <taxon>Chenopodiaceae</taxon>
        <taxon>Chenopodioideae</taxon>
        <taxon>Anserineae</taxon>
        <taxon>Spinacia</taxon>
    </lineage>
</organism>
<evidence type="ECO:0000313" key="3">
    <source>
        <dbReference type="Proteomes" id="UP000813463"/>
    </source>
</evidence>
<protein>
    <submittedName>
        <fullName evidence="4">Zinc finger BED domain-containing protein DAYSLEEPER</fullName>
    </submittedName>
</protein>
<reference evidence="4" key="2">
    <citation type="submission" date="2025-08" db="UniProtKB">
        <authorList>
            <consortium name="RefSeq"/>
        </authorList>
    </citation>
    <scope>IDENTIFICATION</scope>
    <source>
        <tissue evidence="4">Leaf</tissue>
    </source>
</reference>
<sequence>MLEKFNKYWSEYVMVLAFGVIFDPRYKWEFVDFALKKVHGETEGERMSSEVLTHFAQLYREYEDPTIVRHSNWSGTGGTQSVVDDNDSDIAEFASYDYIDSSKTEIDVYLREQRMPLSCKTDVLNYWSENSVRFPVLSSMARDVLSIPITTVASESTFSMGGRILNKWRSSLKSKNVNALVTCKNWLTGYEDIEEEGASVNILIDSDDEEDT</sequence>
<dbReference type="PANTHER" id="PTHR23272:SF184">
    <property type="entry name" value="OS03G0311250 PROTEIN"/>
    <property type="match status" value="1"/>
</dbReference>
<dbReference type="InterPro" id="IPR012337">
    <property type="entry name" value="RNaseH-like_sf"/>
</dbReference>
<evidence type="ECO:0000259" key="1">
    <source>
        <dbReference type="Pfam" id="PF05699"/>
    </source>
</evidence>
<dbReference type="SUPFAM" id="SSF53098">
    <property type="entry name" value="Ribonuclease H-like"/>
    <property type="match status" value="1"/>
</dbReference>
<dbReference type="InterPro" id="IPR008906">
    <property type="entry name" value="HATC_C_dom"/>
</dbReference>
<feature type="domain" description="HAT C-terminal dimerisation" evidence="1">
    <location>
        <begin position="105"/>
        <end position="187"/>
    </location>
</feature>
<evidence type="ECO:0000313" key="4">
    <source>
        <dbReference type="RefSeq" id="XP_056697083.1"/>
    </source>
</evidence>
<proteinExistence type="predicted"/>
<dbReference type="Pfam" id="PF14372">
    <property type="entry name" value="hAT-like_RNase-H"/>
    <property type="match status" value="1"/>
</dbReference>
<dbReference type="RefSeq" id="XP_056697083.1">
    <property type="nucleotide sequence ID" value="XM_056841105.1"/>
</dbReference>
<keyword evidence="3" id="KW-1185">Reference proteome</keyword>
<gene>
    <name evidence="4" type="primary">LOC130470607</name>
</gene>
<name>A0ABM3RN90_SPIOL</name>
<accession>A0ABM3RN90</accession>
<dbReference type="PANTHER" id="PTHR23272">
    <property type="entry name" value="BED FINGER-RELATED"/>
    <property type="match status" value="1"/>
</dbReference>
<feature type="domain" description="hAT-like transposase RNase-H fold" evidence="2">
    <location>
        <begin position="1"/>
        <end position="62"/>
    </location>
</feature>
<dbReference type="InterPro" id="IPR025525">
    <property type="entry name" value="hAT-like_transposase_RNase-H"/>
</dbReference>
<reference evidence="3" key="1">
    <citation type="journal article" date="2021" name="Nat. Commun.">
        <title>Genomic analyses provide insights into spinach domestication and the genetic basis of agronomic traits.</title>
        <authorList>
            <person name="Cai X."/>
            <person name="Sun X."/>
            <person name="Xu C."/>
            <person name="Sun H."/>
            <person name="Wang X."/>
            <person name="Ge C."/>
            <person name="Zhang Z."/>
            <person name="Wang Q."/>
            <person name="Fei Z."/>
            <person name="Jiao C."/>
            <person name="Wang Q."/>
        </authorList>
    </citation>
    <scope>NUCLEOTIDE SEQUENCE [LARGE SCALE GENOMIC DNA]</scope>
    <source>
        <strain evidence="3">cv. Varoflay</strain>
    </source>
</reference>